<feature type="transmembrane region" description="Helical" evidence="5">
    <location>
        <begin position="95"/>
        <end position="115"/>
    </location>
</feature>
<gene>
    <name evidence="7" type="ORF">METZ01_LOCUS277380</name>
</gene>
<feature type="transmembrane region" description="Helical" evidence="5">
    <location>
        <begin position="52"/>
        <end position="75"/>
    </location>
</feature>
<feature type="transmembrane region" description="Helical" evidence="5">
    <location>
        <begin position="158"/>
        <end position="179"/>
    </location>
</feature>
<feature type="transmembrane region" description="Helical" evidence="5">
    <location>
        <begin position="124"/>
        <end position="146"/>
    </location>
</feature>
<evidence type="ECO:0000259" key="6">
    <source>
        <dbReference type="Pfam" id="PF00361"/>
    </source>
</evidence>
<evidence type="ECO:0000256" key="2">
    <source>
        <dbReference type="ARBA" id="ARBA00022692"/>
    </source>
</evidence>
<evidence type="ECO:0000313" key="7">
    <source>
        <dbReference type="EMBL" id="SVC24526.1"/>
    </source>
</evidence>
<feature type="transmembrane region" description="Helical" evidence="5">
    <location>
        <begin position="276"/>
        <end position="296"/>
    </location>
</feature>
<dbReference type="InterPro" id="IPR001750">
    <property type="entry name" value="ND/Mrp_TM"/>
</dbReference>
<dbReference type="PANTHER" id="PTHR22773">
    <property type="entry name" value="NADH DEHYDROGENASE"/>
    <property type="match status" value="1"/>
</dbReference>
<name>A0A382KK40_9ZZZZ</name>
<sequence>ADLFVSVSSLSISNIIILISVIFIFIGLLFKLGVFPFHYWIPDVYEGAPTPITMFLSVASKSAGIAILLRIVLSIFDIADVSDPSWHSVLNWPDISLSIAVLSVFSMFVGNILAIKQNSLKRMLAYSSIAQAGYILIGFVAILSSTQINDAVYNSSVMVAYIFGYMFTNLAAFYSMGAIKQNLDSYNFKQFKGLGRIDIWNSFVLSASMLSLIGIPPTLGFITKLFLFSSGINSGFTWLVIFGLINTVISAYYYLRIIKVLYLEKNESSFNAQLQVIKVSKLAILLLISIIIFGVYPDPIFDFCYDAINSVIN</sequence>
<dbReference type="EMBL" id="UINC01081035">
    <property type="protein sequence ID" value="SVC24526.1"/>
    <property type="molecule type" value="Genomic_DNA"/>
</dbReference>
<feature type="non-terminal residue" evidence="7">
    <location>
        <position position="1"/>
    </location>
</feature>
<dbReference type="AlphaFoldDB" id="A0A382KK40"/>
<evidence type="ECO:0000256" key="4">
    <source>
        <dbReference type="ARBA" id="ARBA00023136"/>
    </source>
</evidence>
<keyword evidence="3 5" id="KW-1133">Transmembrane helix</keyword>
<dbReference type="Pfam" id="PF00361">
    <property type="entry name" value="Proton_antipo_M"/>
    <property type="match status" value="1"/>
</dbReference>
<evidence type="ECO:0000256" key="3">
    <source>
        <dbReference type="ARBA" id="ARBA00022989"/>
    </source>
</evidence>
<evidence type="ECO:0000256" key="5">
    <source>
        <dbReference type="SAM" id="Phobius"/>
    </source>
</evidence>
<accession>A0A382KK40</accession>
<evidence type="ECO:0000256" key="1">
    <source>
        <dbReference type="ARBA" id="ARBA00004141"/>
    </source>
</evidence>
<protein>
    <recommendedName>
        <fullName evidence="6">NADH:quinone oxidoreductase/Mrp antiporter transmembrane domain-containing protein</fullName>
    </recommendedName>
</protein>
<feature type="transmembrane region" description="Helical" evidence="5">
    <location>
        <begin position="12"/>
        <end position="40"/>
    </location>
</feature>
<keyword evidence="2 5" id="KW-0812">Transmembrane</keyword>
<dbReference type="GO" id="GO:0016020">
    <property type="term" value="C:membrane"/>
    <property type="evidence" value="ECO:0007669"/>
    <property type="project" value="UniProtKB-SubCell"/>
</dbReference>
<organism evidence="7">
    <name type="scientific">marine metagenome</name>
    <dbReference type="NCBI Taxonomy" id="408172"/>
    <lineage>
        <taxon>unclassified sequences</taxon>
        <taxon>metagenomes</taxon>
        <taxon>ecological metagenomes</taxon>
    </lineage>
</organism>
<proteinExistence type="predicted"/>
<feature type="domain" description="NADH:quinone oxidoreductase/Mrp antiporter transmembrane" evidence="6">
    <location>
        <begin position="11"/>
        <end position="250"/>
    </location>
</feature>
<feature type="transmembrane region" description="Helical" evidence="5">
    <location>
        <begin position="199"/>
        <end position="223"/>
    </location>
</feature>
<comment type="subcellular location">
    <subcellularLocation>
        <location evidence="1">Membrane</location>
        <topology evidence="1">Multi-pass membrane protein</topology>
    </subcellularLocation>
</comment>
<feature type="transmembrane region" description="Helical" evidence="5">
    <location>
        <begin position="235"/>
        <end position="255"/>
    </location>
</feature>
<keyword evidence="4 5" id="KW-0472">Membrane</keyword>
<reference evidence="7" key="1">
    <citation type="submission" date="2018-05" db="EMBL/GenBank/DDBJ databases">
        <authorList>
            <person name="Lanie J.A."/>
            <person name="Ng W.-L."/>
            <person name="Kazmierczak K.M."/>
            <person name="Andrzejewski T.M."/>
            <person name="Davidsen T.M."/>
            <person name="Wayne K.J."/>
            <person name="Tettelin H."/>
            <person name="Glass J.I."/>
            <person name="Rusch D."/>
            <person name="Podicherti R."/>
            <person name="Tsui H.-C.T."/>
            <person name="Winkler M.E."/>
        </authorList>
    </citation>
    <scope>NUCLEOTIDE SEQUENCE</scope>
</reference>